<dbReference type="EMBL" id="KB445791">
    <property type="protein sequence ID" value="EMD42204.1"/>
    <property type="molecule type" value="Genomic_DNA"/>
</dbReference>
<dbReference type="Proteomes" id="UP000016930">
    <property type="component" value="Unassembled WGS sequence"/>
</dbReference>
<gene>
    <name evidence="1" type="ORF">CERSUDRAFT_90811</name>
</gene>
<dbReference type="HOGENOM" id="CLU_1447497_0_0_1"/>
<reference evidence="1 2" key="1">
    <citation type="journal article" date="2012" name="Proc. Natl. Acad. Sci. U.S.A.">
        <title>Comparative genomics of Ceriporiopsis subvermispora and Phanerochaete chrysosporium provide insight into selective ligninolysis.</title>
        <authorList>
            <person name="Fernandez-Fueyo E."/>
            <person name="Ruiz-Duenas F.J."/>
            <person name="Ferreira P."/>
            <person name="Floudas D."/>
            <person name="Hibbett D.S."/>
            <person name="Canessa P."/>
            <person name="Larrondo L.F."/>
            <person name="James T.Y."/>
            <person name="Seelenfreund D."/>
            <person name="Lobos S."/>
            <person name="Polanco R."/>
            <person name="Tello M."/>
            <person name="Honda Y."/>
            <person name="Watanabe T."/>
            <person name="Watanabe T."/>
            <person name="Ryu J.S."/>
            <person name="Kubicek C.P."/>
            <person name="Schmoll M."/>
            <person name="Gaskell J."/>
            <person name="Hammel K.E."/>
            <person name="St John F.J."/>
            <person name="Vanden Wymelenberg A."/>
            <person name="Sabat G."/>
            <person name="Splinter BonDurant S."/>
            <person name="Syed K."/>
            <person name="Yadav J.S."/>
            <person name="Doddapaneni H."/>
            <person name="Subramanian V."/>
            <person name="Lavin J.L."/>
            <person name="Oguiza J.A."/>
            <person name="Perez G."/>
            <person name="Pisabarro A.G."/>
            <person name="Ramirez L."/>
            <person name="Santoyo F."/>
            <person name="Master E."/>
            <person name="Coutinho P.M."/>
            <person name="Henrissat B."/>
            <person name="Lombard V."/>
            <person name="Magnuson J.K."/>
            <person name="Kuees U."/>
            <person name="Hori C."/>
            <person name="Igarashi K."/>
            <person name="Samejima M."/>
            <person name="Held B.W."/>
            <person name="Barry K.W."/>
            <person name="LaButti K.M."/>
            <person name="Lapidus A."/>
            <person name="Lindquist E.A."/>
            <person name="Lucas S.M."/>
            <person name="Riley R."/>
            <person name="Salamov A.A."/>
            <person name="Hoffmeister D."/>
            <person name="Schwenk D."/>
            <person name="Hadar Y."/>
            <person name="Yarden O."/>
            <person name="de Vries R.P."/>
            <person name="Wiebenga A."/>
            <person name="Stenlid J."/>
            <person name="Eastwood D."/>
            <person name="Grigoriev I.V."/>
            <person name="Berka R.M."/>
            <person name="Blanchette R.A."/>
            <person name="Kersten P."/>
            <person name="Martinez A.T."/>
            <person name="Vicuna R."/>
            <person name="Cullen D."/>
        </authorList>
    </citation>
    <scope>NUCLEOTIDE SEQUENCE [LARGE SCALE GENOMIC DNA]</scope>
    <source>
        <strain evidence="1 2">B</strain>
    </source>
</reference>
<sequence>MVADILILFATWRNTYTLRRRSAQHGVKTPLATLLFRDGTLHFTVLLIFNILQIVGDTTDSFAYASDFFIPVSSVIITHFLLNLRQVANEPHDELAKTQLSSMHMGEEQTIRFASFVGNMGETLDYSAGLTVTTASDMTWEKQLHGEDPESIARMHSGSEAARNPNNSVGADVENAFHLHETGVASG</sequence>
<dbReference type="OrthoDB" id="2756573at2759"/>
<evidence type="ECO:0000313" key="2">
    <source>
        <dbReference type="Proteomes" id="UP000016930"/>
    </source>
</evidence>
<accession>M2PZ47</accession>
<proteinExistence type="predicted"/>
<dbReference type="AlphaFoldDB" id="M2PZ47"/>
<organism evidence="1 2">
    <name type="scientific">Ceriporiopsis subvermispora (strain B)</name>
    <name type="common">White-rot fungus</name>
    <name type="synonym">Gelatoporia subvermispora</name>
    <dbReference type="NCBI Taxonomy" id="914234"/>
    <lineage>
        <taxon>Eukaryota</taxon>
        <taxon>Fungi</taxon>
        <taxon>Dikarya</taxon>
        <taxon>Basidiomycota</taxon>
        <taxon>Agaricomycotina</taxon>
        <taxon>Agaricomycetes</taxon>
        <taxon>Polyporales</taxon>
        <taxon>Gelatoporiaceae</taxon>
        <taxon>Gelatoporia</taxon>
    </lineage>
</organism>
<keyword evidence="2" id="KW-1185">Reference proteome</keyword>
<evidence type="ECO:0000313" key="1">
    <source>
        <dbReference type="EMBL" id="EMD42204.1"/>
    </source>
</evidence>
<name>M2PZ47_CERS8</name>
<protein>
    <submittedName>
        <fullName evidence="1">Uncharacterized protein</fullName>
    </submittedName>
</protein>